<dbReference type="Pfam" id="PF04075">
    <property type="entry name" value="F420H2_quin_red"/>
    <property type="match status" value="1"/>
</dbReference>
<comment type="similarity">
    <text evidence="1">Belongs to the F420H(2)-dependent quinone reductase family.</text>
</comment>
<name>A0A2T0PU27_9ACTN</name>
<comment type="caution">
    <text evidence="3">The sequence shown here is derived from an EMBL/GenBank/DDBJ whole genome shotgun (WGS) entry which is preliminary data.</text>
</comment>
<dbReference type="GO" id="GO:0070967">
    <property type="term" value="F:coenzyme F420 binding"/>
    <property type="evidence" value="ECO:0007669"/>
    <property type="project" value="TreeGrafter"/>
</dbReference>
<dbReference type="InterPro" id="IPR004378">
    <property type="entry name" value="F420H2_quin_Rdtase"/>
</dbReference>
<dbReference type="InterPro" id="IPR012349">
    <property type="entry name" value="Split_barrel_FMN-bd"/>
</dbReference>
<evidence type="ECO:0000313" key="4">
    <source>
        <dbReference type="Proteomes" id="UP000237846"/>
    </source>
</evidence>
<dbReference type="SUPFAM" id="SSF50475">
    <property type="entry name" value="FMN-binding split barrel"/>
    <property type="match status" value="1"/>
</dbReference>
<dbReference type="PANTHER" id="PTHR39428">
    <property type="entry name" value="F420H(2)-DEPENDENT QUINONE REDUCTASE RV1261C"/>
    <property type="match status" value="1"/>
</dbReference>
<dbReference type="RefSeq" id="WP_106252630.1">
    <property type="nucleotide sequence ID" value="NZ_PVZC01000010.1"/>
</dbReference>
<proteinExistence type="inferred from homology"/>
<evidence type="ECO:0000256" key="1">
    <source>
        <dbReference type="ARBA" id="ARBA00008710"/>
    </source>
</evidence>
<protein>
    <submittedName>
        <fullName evidence="3">Deazaflavin-dependent oxidoreductase (Nitroreductase family)</fullName>
    </submittedName>
</protein>
<dbReference type="PANTHER" id="PTHR39428:SF1">
    <property type="entry name" value="F420H(2)-DEPENDENT QUINONE REDUCTASE RV1261C"/>
    <property type="match status" value="1"/>
</dbReference>
<reference evidence="3 4" key="1">
    <citation type="submission" date="2018-03" db="EMBL/GenBank/DDBJ databases">
        <title>Genomic Encyclopedia of Archaeal and Bacterial Type Strains, Phase II (KMG-II): from individual species to whole genera.</title>
        <authorList>
            <person name="Goeker M."/>
        </authorList>
    </citation>
    <scope>NUCLEOTIDE SEQUENCE [LARGE SCALE GENOMIC DNA]</scope>
    <source>
        <strain evidence="3 4">DSM 45601</strain>
    </source>
</reference>
<sequence>MLFGAEHVRRYRETDGAEGHDWQNTTVLLLTTTGRKTGLERTTPLIYQTDGDDYVVVASNGGEPDHPLWYKNLVADPNVTVQVWGDRFAAVAHTADAEEKARLWPKMTATWPAYDQYQTKTDRPIPVVVLRRA</sequence>
<dbReference type="Proteomes" id="UP000237846">
    <property type="component" value="Unassembled WGS sequence"/>
</dbReference>
<dbReference type="EMBL" id="PVZC01000010">
    <property type="protein sequence ID" value="PRX92407.1"/>
    <property type="molecule type" value="Genomic_DNA"/>
</dbReference>
<dbReference type="Gene3D" id="2.30.110.10">
    <property type="entry name" value="Electron Transport, Fmn-binding Protein, Chain A"/>
    <property type="match status" value="1"/>
</dbReference>
<keyword evidence="4" id="KW-1185">Reference proteome</keyword>
<accession>A0A2T0PU27</accession>
<dbReference type="NCBIfam" id="TIGR00026">
    <property type="entry name" value="hi_GC_TIGR00026"/>
    <property type="match status" value="1"/>
</dbReference>
<evidence type="ECO:0000256" key="2">
    <source>
        <dbReference type="ARBA" id="ARBA00049106"/>
    </source>
</evidence>
<gene>
    <name evidence="3" type="ORF">CLV72_110167</name>
</gene>
<dbReference type="AlphaFoldDB" id="A0A2T0PU27"/>
<organism evidence="3 4">
    <name type="scientific">Allonocardiopsis opalescens</name>
    <dbReference type="NCBI Taxonomy" id="1144618"/>
    <lineage>
        <taxon>Bacteria</taxon>
        <taxon>Bacillati</taxon>
        <taxon>Actinomycetota</taxon>
        <taxon>Actinomycetes</taxon>
        <taxon>Streptosporangiales</taxon>
        <taxon>Allonocardiopsis</taxon>
    </lineage>
</organism>
<dbReference type="OrthoDB" id="8225825at2"/>
<dbReference type="GO" id="GO:0005886">
    <property type="term" value="C:plasma membrane"/>
    <property type="evidence" value="ECO:0007669"/>
    <property type="project" value="TreeGrafter"/>
</dbReference>
<dbReference type="GO" id="GO:0016491">
    <property type="term" value="F:oxidoreductase activity"/>
    <property type="evidence" value="ECO:0007669"/>
    <property type="project" value="InterPro"/>
</dbReference>
<evidence type="ECO:0000313" key="3">
    <source>
        <dbReference type="EMBL" id="PRX92407.1"/>
    </source>
</evidence>
<comment type="catalytic activity">
    <reaction evidence="2">
        <text>oxidized coenzyme F420-(gamma-L-Glu)(n) + a quinol + H(+) = reduced coenzyme F420-(gamma-L-Glu)(n) + a quinone</text>
        <dbReference type="Rhea" id="RHEA:39663"/>
        <dbReference type="Rhea" id="RHEA-COMP:12939"/>
        <dbReference type="Rhea" id="RHEA-COMP:14378"/>
        <dbReference type="ChEBI" id="CHEBI:15378"/>
        <dbReference type="ChEBI" id="CHEBI:24646"/>
        <dbReference type="ChEBI" id="CHEBI:132124"/>
        <dbReference type="ChEBI" id="CHEBI:133980"/>
        <dbReference type="ChEBI" id="CHEBI:139511"/>
    </reaction>
</comment>